<dbReference type="EMBL" id="KQ971348">
    <property type="protein sequence ID" value="EFA05548.1"/>
    <property type="molecule type" value="Genomic_DNA"/>
</dbReference>
<name>D2A3R0_TRICA</name>
<evidence type="ECO:0000256" key="1">
    <source>
        <dbReference type="SAM" id="MobiDB-lite"/>
    </source>
</evidence>
<proteinExistence type="predicted"/>
<dbReference type="AlphaFoldDB" id="D2A3R0"/>
<gene>
    <name evidence="3" type="primary">GLEAN_15736</name>
    <name evidence="3" type="ORF">TcasGA2_TC015736</name>
</gene>
<dbReference type="InParanoid" id="D2A3R0"/>
<evidence type="ECO:0000256" key="2">
    <source>
        <dbReference type="SAM" id="SignalP"/>
    </source>
</evidence>
<feature type="chain" id="PRO_5003027427" evidence="2">
    <location>
        <begin position="25"/>
        <end position="96"/>
    </location>
</feature>
<reference evidence="3 4" key="2">
    <citation type="journal article" date="2010" name="Nucleic Acids Res.">
        <title>BeetleBase in 2010: revisions to provide comprehensive genomic information for Tribolium castaneum.</title>
        <authorList>
            <person name="Kim H.S."/>
            <person name="Murphy T."/>
            <person name="Xia J."/>
            <person name="Caragea D."/>
            <person name="Park Y."/>
            <person name="Beeman R.W."/>
            <person name="Lorenzen M.D."/>
            <person name="Butcher S."/>
            <person name="Manak J.R."/>
            <person name="Brown S.J."/>
        </authorList>
    </citation>
    <scope>GENOME REANNOTATION</scope>
    <source>
        <strain evidence="3 4">Georgia GA2</strain>
    </source>
</reference>
<reference evidence="3 4" key="1">
    <citation type="journal article" date="2008" name="Nature">
        <title>The genome of the model beetle and pest Tribolium castaneum.</title>
        <authorList>
            <consortium name="Tribolium Genome Sequencing Consortium"/>
            <person name="Richards S."/>
            <person name="Gibbs R.A."/>
            <person name="Weinstock G.M."/>
            <person name="Brown S.J."/>
            <person name="Denell R."/>
            <person name="Beeman R.W."/>
            <person name="Gibbs R."/>
            <person name="Beeman R.W."/>
            <person name="Brown S.J."/>
            <person name="Bucher G."/>
            <person name="Friedrich M."/>
            <person name="Grimmelikhuijzen C.J."/>
            <person name="Klingler M."/>
            <person name="Lorenzen M."/>
            <person name="Richards S."/>
            <person name="Roth S."/>
            <person name="Schroder R."/>
            <person name="Tautz D."/>
            <person name="Zdobnov E.M."/>
            <person name="Muzny D."/>
            <person name="Gibbs R.A."/>
            <person name="Weinstock G.M."/>
            <person name="Attaway T."/>
            <person name="Bell S."/>
            <person name="Buhay C.J."/>
            <person name="Chandrabose M.N."/>
            <person name="Chavez D."/>
            <person name="Clerk-Blankenburg K.P."/>
            <person name="Cree A."/>
            <person name="Dao M."/>
            <person name="Davis C."/>
            <person name="Chacko J."/>
            <person name="Dinh H."/>
            <person name="Dugan-Rocha S."/>
            <person name="Fowler G."/>
            <person name="Garner T.T."/>
            <person name="Garnes J."/>
            <person name="Gnirke A."/>
            <person name="Hawes A."/>
            <person name="Hernandez J."/>
            <person name="Hines S."/>
            <person name="Holder M."/>
            <person name="Hume J."/>
            <person name="Jhangiani S.N."/>
            <person name="Joshi V."/>
            <person name="Khan Z.M."/>
            <person name="Jackson L."/>
            <person name="Kovar C."/>
            <person name="Kowis A."/>
            <person name="Lee S."/>
            <person name="Lewis L.R."/>
            <person name="Margolis J."/>
            <person name="Morgan M."/>
            <person name="Nazareth L.V."/>
            <person name="Nguyen N."/>
            <person name="Okwuonu G."/>
            <person name="Parker D."/>
            <person name="Richards S."/>
            <person name="Ruiz S.J."/>
            <person name="Santibanez J."/>
            <person name="Savard J."/>
            <person name="Scherer S.E."/>
            <person name="Schneider B."/>
            <person name="Sodergren E."/>
            <person name="Tautz D."/>
            <person name="Vattahil S."/>
            <person name="Villasana D."/>
            <person name="White C.S."/>
            <person name="Wright R."/>
            <person name="Park Y."/>
            <person name="Beeman R.W."/>
            <person name="Lord J."/>
            <person name="Oppert B."/>
            <person name="Lorenzen M."/>
            <person name="Brown S."/>
            <person name="Wang L."/>
            <person name="Savard J."/>
            <person name="Tautz D."/>
            <person name="Richards S."/>
            <person name="Weinstock G."/>
            <person name="Gibbs R.A."/>
            <person name="Liu Y."/>
            <person name="Worley K."/>
            <person name="Weinstock G."/>
            <person name="Elsik C.G."/>
            <person name="Reese J.T."/>
            <person name="Elhaik E."/>
            <person name="Landan G."/>
            <person name="Graur D."/>
            <person name="Arensburger P."/>
            <person name="Atkinson P."/>
            <person name="Beeman R.W."/>
            <person name="Beidler J."/>
            <person name="Brown S.J."/>
            <person name="Demuth J.P."/>
            <person name="Drury D.W."/>
            <person name="Du Y.Z."/>
            <person name="Fujiwara H."/>
            <person name="Lorenzen M."/>
            <person name="Maselli V."/>
            <person name="Osanai M."/>
            <person name="Park Y."/>
            <person name="Robertson H.M."/>
            <person name="Tu Z."/>
            <person name="Wang J.J."/>
            <person name="Wang S."/>
            <person name="Richards S."/>
            <person name="Song H."/>
            <person name="Zhang L."/>
            <person name="Sodergren E."/>
            <person name="Werner D."/>
            <person name="Stanke M."/>
            <person name="Morgenstern B."/>
            <person name="Solovyev V."/>
            <person name="Kosarev P."/>
            <person name="Brown G."/>
            <person name="Chen H.C."/>
            <person name="Ermolaeva O."/>
            <person name="Hlavina W."/>
            <person name="Kapustin Y."/>
            <person name="Kiryutin B."/>
            <person name="Kitts P."/>
            <person name="Maglott D."/>
            <person name="Pruitt K."/>
            <person name="Sapojnikov V."/>
            <person name="Souvorov A."/>
            <person name="Mackey A.J."/>
            <person name="Waterhouse R.M."/>
            <person name="Wyder S."/>
            <person name="Zdobnov E.M."/>
            <person name="Zdobnov E.M."/>
            <person name="Wyder S."/>
            <person name="Kriventseva E.V."/>
            <person name="Kadowaki T."/>
            <person name="Bork P."/>
            <person name="Aranda M."/>
            <person name="Bao R."/>
            <person name="Beermann A."/>
            <person name="Berns N."/>
            <person name="Bolognesi R."/>
            <person name="Bonneton F."/>
            <person name="Bopp D."/>
            <person name="Brown S.J."/>
            <person name="Bucher G."/>
            <person name="Butts T."/>
            <person name="Chaumot A."/>
            <person name="Denell R.E."/>
            <person name="Ferrier D.E."/>
            <person name="Friedrich M."/>
            <person name="Gordon C.M."/>
            <person name="Jindra M."/>
            <person name="Klingler M."/>
            <person name="Lan Q."/>
            <person name="Lattorff H.M."/>
            <person name="Laudet V."/>
            <person name="von Levetsow C."/>
            <person name="Liu Z."/>
            <person name="Lutz R."/>
            <person name="Lynch J.A."/>
            <person name="da Fonseca R.N."/>
            <person name="Posnien N."/>
            <person name="Reuter R."/>
            <person name="Roth S."/>
            <person name="Savard J."/>
            <person name="Schinko J.B."/>
            <person name="Schmitt C."/>
            <person name="Schoppmeier M."/>
            <person name="Schroder R."/>
            <person name="Shippy T.D."/>
            <person name="Simonnet F."/>
            <person name="Marques-Souza H."/>
            <person name="Tautz D."/>
            <person name="Tomoyasu Y."/>
            <person name="Trauner J."/>
            <person name="Van der Zee M."/>
            <person name="Vervoort M."/>
            <person name="Wittkopp N."/>
            <person name="Wimmer E.A."/>
            <person name="Yang X."/>
            <person name="Jones A.K."/>
            <person name="Sattelle D.B."/>
            <person name="Ebert P.R."/>
            <person name="Nelson D."/>
            <person name="Scott J.G."/>
            <person name="Beeman R.W."/>
            <person name="Muthukrishnan S."/>
            <person name="Kramer K.J."/>
            <person name="Arakane Y."/>
            <person name="Beeman R.W."/>
            <person name="Zhu Q."/>
            <person name="Hogenkamp D."/>
            <person name="Dixit R."/>
            <person name="Oppert B."/>
            <person name="Jiang H."/>
            <person name="Zou Z."/>
            <person name="Marshall J."/>
            <person name="Elpidina E."/>
            <person name="Vinokurov K."/>
            <person name="Oppert C."/>
            <person name="Zou Z."/>
            <person name="Evans J."/>
            <person name="Lu Z."/>
            <person name="Zhao P."/>
            <person name="Sumathipala N."/>
            <person name="Altincicek B."/>
            <person name="Vilcinskas A."/>
            <person name="Williams M."/>
            <person name="Hultmark D."/>
            <person name="Hetru C."/>
            <person name="Jiang H."/>
            <person name="Grimmelikhuijzen C.J."/>
            <person name="Hauser F."/>
            <person name="Cazzamali G."/>
            <person name="Williamson M."/>
            <person name="Park Y."/>
            <person name="Li B."/>
            <person name="Tanaka Y."/>
            <person name="Predel R."/>
            <person name="Neupert S."/>
            <person name="Schachtner J."/>
            <person name="Verleyen P."/>
            <person name="Raible F."/>
            <person name="Bork P."/>
            <person name="Friedrich M."/>
            <person name="Walden K.K."/>
            <person name="Robertson H.M."/>
            <person name="Angeli S."/>
            <person name="Foret S."/>
            <person name="Bucher G."/>
            <person name="Schuetz S."/>
            <person name="Maleszka R."/>
            <person name="Wimmer E.A."/>
            <person name="Beeman R.W."/>
            <person name="Lorenzen M."/>
            <person name="Tomoyasu Y."/>
            <person name="Miller S.C."/>
            <person name="Grossmann D."/>
            <person name="Bucher G."/>
        </authorList>
    </citation>
    <scope>NUCLEOTIDE SEQUENCE [LARGE SCALE GENOMIC DNA]</scope>
    <source>
        <strain evidence="3 4">Georgia GA2</strain>
    </source>
</reference>
<dbReference type="HOGENOM" id="CLU_2362446_0_0_1"/>
<sequence>MKLKPIYFFLFLIILSFLFECDLAASSKKKKKKVKKKKNKTGKKKTKRGKNNSSAPPGLLFSPMPPENNKTEIPDVYPVPPQDLVAQNVTKLSTVI</sequence>
<feature type="region of interest" description="Disordered" evidence="1">
    <location>
        <begin position="26"/>
        <end position="79"/>
    </location>
</feature>
<keyword evidence="4" id="KW-1185">Reference proteome</keyword>
<organism evidence="3 4">
    <name type="scientific">Tribolium castaneum</name>
    <name type="common">Red flour beetle</name>
    <dbReference type="NCBI Taxonomy" id="7070"/>
    <lineage>
        <taxon>Eukaryota</taxon>
        <taxon>Metazoa</taxon>
        <taxon>Ecdysozoa</taxon>
        <taxon>Arthropoda</taxon>
        <taxon>Hexapoda</taxon>
        <taxon>Insecta</taxon>
        <taxon>Pterygota</taxon>
        <taxon>Neoptera</taxon>
        <taxon>Endopterygota</taxon>
        <taxon>Coleoptera</taxon>
        <taxon>Polyphaga</taxon>
        <taxon>Cucujiformia</taxon>
        <taxon>Tenebrionidae</taxon>
        <taxon>Tenebrionidae incertae sedis</taxon>
        <taxon>Tribolium</taxon>
    </lineage>
</organism>
<keyword evidence="2" id="KW-0732">Signal</keyword>
<protein>
    <submittedName>
        <fullName evidence="3">Uncharacterized protein</fullName>
    </submittedName>
</protein>
<accession>D2A3R0</accession>
<feature type="signal peptide" evidence="2">
    <location>
        <begin position="1"/>
        <end position="24"/>
    </location>
</feature>
<feature type="compositionally biased region" description="Basic residues" evidence="1">
    <location>
        <begin position="27"/>
        <end position="50"/>
    </location>
</feature>
<evidence type="ECO:0000313" key="3">
    <source>
        <dbReference type="EMBL" id="EFA05548.1"/>
    </source>
</evidence>
<evidence type="ECO:0000313" key="4">
    <source>
        <dbReference type="Proteomes" id="UP000007266"/>
    </source>
</evidence>
<dbReference type="Proteomes" id="UP000007266">
    <property type="component" value="Linkage group 6"/>
</dbReference>